<organism evidence="1 2">
    <name type="scientific">Vibrio parahaemolyticus</name>
    <dbReference type="NCBI Taxonomy" id="670"/>
    <lineage>
        <taxon>Bacteria</taxon>
        <taxon>Pseudomonadati</taxon>
        <taxon>Pseudomonadota</taxon>
        <taxon>Gammaproteobacteria</taxon>
        <taxon>Vibrionales</taxon>
        <taxon>Vibrionaceae</taxon>
        <taxon>Vibrio</taxon>
    </lineage>
</organism>
<name>A0A9Q3UHI6_VIBPH</name>
<proteinExistence type="predicted"/>
<dbReference type="Proteomes" id="UP000726777">
    <property type="component" value="Unassembled WGS sequence"/>
</dbReference>
<accession>A0A9Q3UHI6</accession>
<comment type="caution">
    <text evidence="1">The sequence shown here is derived from an EMBL/GenBank/DDBJ whole genome shotgun (WGS) entry which is preliminary data.</text>
</comment>
<evidence type="ECO:0000313" key="2">
    <source>
        <dbReference type="Proteomes" id="UP000726777"/>
    </source>
</evidence>
<gene>
    <name evidence="1" type="ORF">IB292_23700</name>
</gene>
<dbReference type="RefSeq" id="WP_144243219.1">
    <property type="nucleotide sequence ID" value="NZ_JAAKZS010000203.1"/>
</dbReference>
<dbReference type="EMBL" id="JACVHL010000036">
    <property type="protein sequence ID" value="MCC3808022.1"/>
    <property type="molecule type" value="Genomic_DNA"/>
</dbReference>
<sequence length="47" mass="5391">MYLINNNKSNPTKTSNEADELLKWYQIKESGAISEAEYEAKKKEIIG</sequence>
<dbReference type="AlphaFoldDB" id="A0A9Q3UHI6"/>
<protein>
    <submittedName>
        <fullName evidence="1">SHOCT domain-containing protein</fullName>
    </submittedName>
</protein>
<reference evidence="1" key="1">
    <citation type="submission" date="2020-09" db="EMBL/GenBank/DDBJ databases">
        <title>Genome sequence of Vibrio parahaemolyticus isolates.</title>
        <authorList>
            <person name="Hammerl J.A."/>
            <person name="Strauch E."/>
        </authorList>
    </citation>
    <scope>NUCLEOTIDE SEQUENCE</scope>
    <source>
        <strain evidence="1">17-VB00146</strain>
    </source>
</reference>
<evidence type="ECO:0000313" key="1">
    <source>
        <dbReference type="EMBL" id="MCC3808022.1"/>
    </source>
</evidence>